<comment type="caution">
    <text evidence="3">The sequence shown here is derived from an EMBL/GenBank/DDBJ whole genome shotgun (WGS) entry which is preliminary data.</text>
</comment>
<feature type="transmembrane region" description="Helical" evidence="2">
    <location>
        <begin position="331"/>
        <end position="357"/>
    </location>
</feature>
<proteinExistence type="predicted"/>
<dbReference type="AlphaFoldDB" id="A0A9P6TCC7"/>
<protein>
    <submittedName>
        <fullName evidence="3">Uncharacterized protein</fullName>
    </submittedName>
</protein>
<keyword evidence="2" id="KW-0812">Transmembrane</keyword>
<evidence type="ECO:0000313" key="4">
    <source>
        <dbReference type="Proteomes" id="UP000886653"/>
    </source>
</evidence>
<feature type="transmembrane region" description="Helical" evidence="2">
    <location>
        <begin position="129"/>
        <end position="155"/>
    </location>
</feature>
<evidence type="ECO:0000256" key="1">
    <source>
        <dbReference type="SAM" id="MobiDB-lite"/>
    </source>
</evidence>
<organism evidence="3 4">
    <name type="scientific">Cronartium quercuum f. sp. fusiforme G11</name>
    <dbReference type="NCBI Taxonomy" id="708437"/>
    <lineage>
        <taxon>Eukaryota</taxon>
        <taxon>Fungi</taxon>
        <taxon>Dikarya</taxon>
        <taxon>Basidiomycota</taxon>
        <taxon>Pucciniomycotina</taxon>
        <taxon>Pucciniomycetes</taxon>
        <taxon>Pucciniales</taxon>
        <taxon>Coleosporiaceae</taxon>
        <taxon>Cronartium</taxon>
    </lineage>
</organism>
<dbReference type="EMBL" id="MU167275">
    <property type="protein sequence ID" value="KAG0145508.1"/>
    <property type="molecule type" value="Genomic_DNA"/>
</dbReference>
<sequence length="469" mass="52189">MASSNSTLLKMEAQAIIAKLSYYQYPSVYPYVPKILIAFSVMYFLVLITSILIIAIPLSRGPEARRKHLWLWRRQYPPGLARRTPYFVPNGGIAVVISQIFGSIIFLIYIMLSYRVIKTPGFAHGHYQYFWLTISYSPGYFGFWYSGFSALYICLFSPNRPGPGCSTRWNYQPNPILMNTFCIGVPIITALGSILWGVASVVTAREKTEAYDAVLSILAAGQDPTEGIARFTVAGHRFIGQFRWASFSWSVAALVAVVFYCFTILLFLRLLKETVDVASGKVSLLGQLQQTTVVEQENGPTIVIANPPTMSTTSFGHNTPYAKKLRDGYRLLILHCAILTIVLTWYLIVGIFLTFKIGEVPEHEGWRSLSIWVVASSSGLLSVALLLHSWRVLSDRDHTQISPIRISPQSMKQSKPTPTGNTFNISKSLPTSSDPKTAGGIQTVGKNYLSQQDSNSLSIMKESSSFEEA</sequence>
<feature type="transmembrane region" description="Helical" evidence="2">
    <location>
        <begin position="247"/>
        <end position="271"/>
    </location>
</feature>
<dbReference type="OrthoDB" id="2506991at2759"/>
<keyword evidence="2" id="KW-1133">Transmembrane helix</keyword>
<accession>A0A9P6TCC7</accession>
<feature type="transmembrane region" description="Helical" evidence="2">
    <location>
        <begin position="176"/>
        <end position="199"/>
    </location>
</feature>
<feature type="compositionally biased region" description="Polar residues" evidence="1">
    <location>
        <begin position="407"/>
        <end position="435"/>
    </location>
</feature>
<name>A0A9P6TCC7_9BASI</name>
<keyword evidence="4" id="KW-1185">Reference proteome</keyword>
<feature type="transmembrane region" description="Helical" evidence="2">
    <location>
        <begin position="369"/>
        <end position="387"/>
    </location>
</feature>
<keyword evidence="2" id="KW-0472">Membrane</keyword>
<evidence type="ECO:0000313" key="3">
    <source>
        <dbReference type="EMBL" id="KAG0145508.1"/>
    </source>
</evidence>
<evidence type="ECO:0000256" key="2">
    <source>
        <dbReference type="SAM" id="Phobius"/>
    </source>
</evidence>
<feature type="region of interest" description="Disordered" evidence="1">
    <location>
        <begin position="405"/>
        <end position="449"/>
    </location>
</feature>
<feature type="transmembrane region" description="Helical" evidence="2">
    <location>
        <begin position="35"/>
        <end position="58"/>
    </location>
</feature>
<gene>
    <name evidence="3" type="ORF">CROQUDRAFT_658578</name>
</gene>
<dbReference type="Proteomes" id="UP000886653">
    <property type="component" value="Unassembled WGS sequence"/>
</dbReference>
<reference evidence="3" key="1">
    <citation type="submission" date="2013-11" db="EMBL/GenBank/DDBJ databases">
        <title>Genome sequence of the fusiform rust pathogen reveals effectors for host alternation and coevolution with pine.</title>
        <authorList>
            <consortium name="DOE Joint Genome Institute"/>
            <person name="Smith K."/>
            <person name="Pendleton A."/>
            <person name="Kubisiak T."/>
            <person name="Anderson C."/>
            <person name="Salamov A."/>
            <person name="Aerts A."/>
            <person name="Riley R."/>
            <person name="Clum A."/>
            <person name="Lindquist E."/>
            <person name="Ence D."/>
            <person name="Campbell M."/>
            <person name="Kronenberg Z."/>
            <person name="Feau N."/>
            <person name="Dhillon B."/>
            <person name="Hamelin R."/>
            <person name="Burleigh J."/>
            <person name="Smith J."/>
            <person name="Yandell M."/>
            <person name="Nelson C."/>
            <person name="Grigoriev I."/>
            <person name="Davis J."/>
        </authorList>
    </citation>
    <scope>NUCLEOTIDE SEQUENCE</scope>
    <source>
        <strain evidence="3">G11</strain>
    </source>
</reference>
<feature type="transmembrane region" description="Helical" evidence="2">
    <location>
        <begin position="92"/>
        <end position="117"/>
    </location>
</feature>